<dbReference type="SUPFAM" id="SSF101386">
    <property type="entry name" value="all-alpha NTP pyrophosphatases"/>
    <property type="match status" value="2"/>
</dbReference>
<keyword evidence="7" id="KW-1185">Reference proteome</keyword>
<dbReference type="EMBL" id="CP046056">
    <property type="protein sequence ID" value="QQD24783.1"/>
    <property type="molecule type" value="Genomic_DNA"/>
</dbReference>
<dbReference type="NCBIfam" id="TIGR00444">
    <property type="entry name" value="mazG"/>
    <property type="match status" value="1"/>
</dbReference>
<evidence type="ECO:0000313" key="7">
    <source>
        <dbReference type="Proteomes" id="UP000596074"/>
    </source>
</evidence>
<dbReference type="FunFam" id="1.10.287.1080:FF:000003">
    <property type="entry name" value="Nucleoside triphosphate pyrophosphohydrolase"/>
    <property type="match status" value="1"/>
</dbReference>
<dbReference type="PANTHER" id="PTHR30522:SF0">
    <property type="entry name" value="NUCLEOSIDE TRIPHOSPHATE PYROPHOSPHOHYDROLASE"/>
    <property type="match status" value="1"/>
</dbReference>
<evidence type="ECO:0000313" key="6">
    <source>
        <dbReference type="EMBL" id="QQD24783.1"/>
    </source>
</evidence>
<dbReference type="GO" id="GO:0006203">
    <property type="term" value="P:dGTP catabolic process"/>
    <property type="evidence" value="ECO:0007669"/>
    <property type="project" value="TreeGrafter"/>
</dbReference>
<dbReference type="InterPro" id="IPR048015">
    <property type="entry name" value="NTP-PPase_MazG-like_N"/>
</dbReference>
<dbReference type="GO" id="GO:0046076">
    <property type="term" value="P:dTTP catabolic process"/>
    <property type="evidence" value="ECO:0007669"/>
    <property type="project" value="TreeGrafter"/>
</dbReference>
<evidence type="ECO:0000256" key="2">
    <source>
        <dbReference type="ARBA" id="ARBA00061115"/>
    </source>
</evidence>
<dbReference type="RefSeq" id="WP_228344843.1">
    <property type="nucleotide sequence ID" value="NZ_CP046056.1"/>
</dbReference>
<feature type="domain" description="NTP pyrophosphohydrolase MazG-like" evidence="5">
    <location>
        <begin position="176"/>
        <end position="221"/>
    </location>
</feature>
<dbReference type="Proteomes" id="UP000596074">
    <property type="component" value="Chromosome"/>
</dbReference>
<dbReference type="CDD" id="cd11528">
    <property type="entry name" value="NTP-PPase_MazG_Nterm"/>
    <property type="match status" value="1"/>
</dbReference>
<comment type="catalytic activity">
    <reaction evidence="1">
        <text>ATP + H2O = AMP + diphosphate + H(+)</text>
        <dbReference type="Rhea" id="RHEA:14245"/>
        <dbReference type="ChEBI" id="CHEBI:15377"/>
        <dbReference type="ChEBI" id="CHEBI:15378"/>
        <dbReference type="ChEBI" id="CHEBI:30616"/>
        <dbReference type="ChEBI" id="CHEBI:33019"/>
        <dbReference type="ChEBI" id="CHEBI:456215"/>
        <dbReference type="EC" id="3.6.1.8"/>
    </reaction>
</comment>
<dbReference type="InterPro" id="IPR048011">
    <property type="entry name" value="NTP-PPase_MazG-like_C"/>
</dbReference>
<dbReference type="FunFam" id="1.10.287.1080:FF:000001">
    <property type="entry name" value="Nucleoside triphosphate pyrophosphohydrolase"/>
    <property type="match status" value="1"/>
</dbReference>
<protein>
    <recommendedName>
        <fullName evidence="4">Nucleoside triphosphate pyrophosphohydrolase</fullName>
        <ecNumber evidence="3">3.6.1.8</ecNumber>
    </recommendedName>
</protein>
<dbReference type="GO" id="GO:0046081">
    <property type="term" value="P:dUTP catabolic process"/>
    <property type="evidence" value="ECO:0007669"/>
    <property type="project" value="TreeGrafter"/>
</dbReference>
<accession>A0A9X7UXL4</accession>
<dbReference type="GO" id="GO:0047693">
    <property type="term" value="F:ATP diphosphatase activity"/>
    <property type="evidence" value="ECO:0007669"/>
    <property type="project" value="UniProtKB-EC"/>
</dbReference>
<feature type="domain" description="NTP pyrophosphohydrolase MazG-like" evidence="5">
    <location>
        <begin position="27"/>
        <end position="100"/>
    </location>
</feature>
<name>A0A9X7UXL4_9GAMM</name>
<evidence type="ECO:0000256" key="1">
    <source>
        <dbReference type="ARBA" id="ARBA00052141"/>
    </source>
</evidence>
<dbReference type="GO" id="GO:0046061">
    <property type="term" value="P:dATP catabolic process"/>
    <property type="evidence" value="ECO:0007669"/>
    <property type="project" value="TreeGrafter"/>
</dbReference>
<dbReference type="GO" id="GO:0006950">
    <property type="term" value="P:response to stress"/>
    <property type="evidence" value="ECO:0007669"/>
    <property type="project" value="UniProtKB-ARBA"/>
</dbReference>
<dbReference type="GO" id="GO:0046052">
    <property type="term" value="P:UTP catabolic process"/>
    <property type="evidence" value="ECO:0007669"/>
    <property type="project" value="TreeGrafter"/>
</dbReference>
<reference evidence="6 7" key="1">
    <citation type="submission" date="2019-11" db="EMBL/GenBank/DDBJ databases">
        <title>Venatorbacter sp. nov. a predator of Campylobacter and other Gram-negative bacteria.</title>
        <authorList>
            <person name="Saeedi A."/>
            <person name="Cummings N.J."/>
            <person name="Connerton I.F."/>
            <person name="Connerton P.L."/>
        </authorList>
    </citation>
    <scope>NUCLEOTIDE SEQUENCE [LARGE SCALE GENOMIC DNA]</scope>
    <source>
        <strain evidence="6">XL5</strain>
    </source>
</reference>
<dbReference type="GO" id="GO:0046047">
    <property type="term" value="P:TTP catabolic process"/>
    <property type="evidence" value="ECO:0007669"/>
    <property type="project" value="TreeGrafter"/>
</dbReference>
<dbReference type="InterPro" id="IPR004518">
    <property type="entry name" value="MazG-like_dom"/>
</dbReference>
<dbReference type="KEGG" id="vcw:GJQ55_10040"/>
<keyword evidence="6" id="KW-0378">Hydrolase</keyword>
<dbReference type="Gene3D" id="1.10.287.1080">
    <property type="entry name" value="MazG-like"/>
    <property type="match status" value="2"/>
</dbReference>
<gene>
    <name evidence="6" type="primary">mazG</name>
    <name evidence="6" type="ORF">GJQ55_10040</name>
</gene>
<evidence type="ECO:0000259" key="5">
    <source>
        <dbReference type="Pfam" id="PF03819"/>
    </source>
</evidence>
<evidence type="ECO:0000256" key="3">
    <source>
        <dbReference type="ARBA" id="ARBA00066372"/>
    </source>
</evidence>
<dbReference type="NCBIfam" id="NF007113">
    <property type="entry name" value="PRK09562.1"/>
    <property type="match status" value="1"/>
</dbReference>
<dbReference type="Pfam" id="PF03819">
    <property type="entry name" value="MazG"/>
    <property type="match status" value="2"/>
</dbReference>
<dbReference type="EC" id="3.6.1.8" evidence="3"/>
<dbReference type="CDD" id="cd11529">
    <property type="entry name" value="NTP-PPase_MazG_Cterm"/>
    <property type="match status" value="1"/>
</dbReference>
<dbReference type="InterPro" id="IPR011551">
    <property type="entry name" value="NTP_PyrPHydrolase_MazG"/>
</dbReference>
<evidence type="ECO:0000256" key="4">
    <source>
        <dbReference type="ARBA" id="ARBA00074799"/>
    </source>
</evidence>
<dbReference type="PANTHER" id="PTHR30522">
    <property type="entry name" value="NUCLEOSIDE TRIPHOSPHATE PYROPHOSPHOHYDROLASE"/>
    <property type="match status" value="1"/>
</dbReference>
<proteinExistence type="inferred from homology"/>
<sequence>MHSLDDLLYLMRRLRDPHTGCPWDLKQDFASILPHTLEEAYEVADAIERQDWPHLEEELGDLLFQVIFYGQMADEQQLFNLHSIIHRLVEKLIRRHPHVFPAGTLHSERDPGITPEDAQINANWDAIKQQEKAGKPRVPERLLDDVPVTLPALSRAVKLQKKAGAVGFDWDNIQGVVAKIHEELAEVEAELPGRDPQRLEEEIGDLLFAVTNLARHLQVNPELALRGTNQRFYQRFAVVEEQVGRQGGWHKATPASMEAAWQLAKKQGR</sequence>
<dbReference type="AlphaFoldDB" id="A0A9X7UXL4"/>
<comment type="similarity">
    <text evidence="2">Belongs to the nucleoside triphosphate pyrophosphohydrolase family.</text>
</comment>
<organism evidence="6 7">
    <name type="scientific">Venatoribacter cucullus</name>
    <dbReference type="NCBI Taxonomy" id="2661630"/>
    <lineage>
        <taxon>Bacteria</taxon>
        <taxon>Pseudomonadati</taxon>
        <taxon>Pseudomonadota</taxon>
        <taxon>Gammaproteobacteria</taxon>
        <taxon>Oceanospirillales</taxon>
        <taxon>Oceanospirillaceae</taxon>
        <taxon>Venatoribacter</taxon>
    </lineage>
</organism>